<dbReference type="AlphaFoldDB" id="A0AA97DBY6"/>
<dbReference type="RefSeq" id="WP_316935046.1">
    <property type="nucleotide sequence ID" value="NZ_CP135996.1"/>
</dbReference>
<dbReference type="KEGG" id="carl:PXC00_01725"/>
<dbReference type="Proteomes" id="UP001300604">
    <property type="component" value="Chromosome"/>
</dbReference>
<protein>
    <submittedName>
        <fullName evidence="1">Uncharacterized protein</fullName>
    </submittedName>
</protein>
<evidence type="ECO:0000313" key="1">
    <source>
        <dbReference type="EMBL" id="WOC32616.1"/>
    </source>
</evidence>
<dbReference type="EMBL" id="CP135996">
    <property type="protein sequence ID" value="WOC32616.1"/>
    <property type="molecule type" value="Genomic_DNA"/>
</dbReference>
<proteinExistence type="predicted"/>
<sequence>MLVESMNEDVENVENRFGIPKADYFTENSNFYTGSLLPFNYRMDASGDTIQVTVWYGKLCLAKSEPAASREFSKDSDGCDKALAWLEEQYQVCIKQQAAAEEA</sequence>
<keyword evidence="2" id="KW-1185">Reference proteome</keyword>
<organism evidence="1 2">
    <name type="scientific">Caproicibacterium argilliputei</name>
    <dbReference type="NCBI Taxonomy" id="3030016"/>
    <lineage>
        <taxon>Bacteria</taxon>
        <taxon>Bacillati</taxon>
        <taxon>Bacillota</taxon>
        <taxon>Clostridia</taxon>
        <taxon>Eubacteriales</taxon>
        <taxon>Oscillospiraceae</taxon>
        <taxon>Caproicibacterium</taxon>
    </lineage>
</organism>
<evidence type="ECO:0000313" key="2">
    <source>
        <dbReference type="Proteomes" id="UP001300604"/>
    </source>
</evidence>
<reference evidence="1" key="1">
    <citation type="submission" date="2023-09" db="EMBL/GenBank/DDBJ databases">
        <authorList>
            <person name="Zeng C."/>
        </authorList>
    </citation>
    <scope>NUCLEOTIDE SEQUENCE</scope>
    <source>
        <strain evidence="1">ZCY20-5</strain>
    </source>
</reference>
<gene>
    <name evidence="1" type="ORF">PXC00_01725</name>
</gene>
<name>A0AA97DBY6_9FIRM</name>
<accession>A0AA97DBY6</accession>
<reference evidence="1" key="2">
    <citation type="submission" date="2024-06" db="EMBL/GenBank/DDBJ databases">
        <title>Caproicibacterium argilliputei sp. nov, a novel caproic acid producing anaerobic bacterium isolated from pit mud.</title>
        <authorList>
            <person name="Xia S."/>
        </authorList>
    </citation>
    <scope>NUCLEOTIDE SEQUENCE</scope>
    <source>
        <strain evidence="1">ZCY20-5</strain>
    </source>
</reference>